<dbReference type="GO" id="GO:0016747">
    <property type="term" value="F:acyltransferase activity, transferring groups other than amino-acyl groups"/>
    <property type="evidence" value="ECO:0007669"/>
    <property type="project" value="InterPro"/>
</dbReference>
<dbReference type="InterPro" id="IPR000182">
    <property type="entry name" value="GNAT_dom"/>
</dbReference>
<dbReference type="EMBL" id="UAVU01000011">
    <property type="protein sequence ID" value="SQC93669.1"/>
    <property type="molecule type" value="Genomic_DNA"/>
</dbReference>
<accession>A0A2X3L4Z3</accession>
<feature type="domain" description="N-acetyltransferase" evidence="1">
    <location>
        <begin position="6"/>
        <end position="37"/>
    </location>
</feature>
<name>A0A2X3L4Z3_9ENTR</name>
<protein>
    <recommendedName>
        <fullName evidence="1">N-acetyltransferase domain-containing protein</fullName>
    </recommendedName>
</protein>
<evidence type="ECO:0000259" key="1">
    <source>
        <dbReference type="Pfam" id="PF13302"/>
    </source>
</evidence>
<dbReference type="Proteomes" id="UP000251197">
    <property type="component" value="Unassembled WGS sequence"/>
</dbReference>
<gene>
    <name evidence="2" type="ORF">NCTC12120_06783</name>
</gene>
<evidence type="ECO:0000313" key="2">
    <source>
        <dbReference type="EMBL" id="SQC93669.1"/>
    </source>
</evidence>
<dbReference type="Pfam" id="PF13302">
    <property type="entry name" value="Acetyltransf_3"/>
    <property type="match status" value="1"/>
</dbReference>
<dbReference type="STRING" id="158822.LH23_16685"/>
<organism evidence="2 3">
    <name type="scientific">Cedecea neteri</name>
    <dbReference type="NCBI Taxonomy" id="158822"/>
    <lineage>
        <taxon>Bacteria</taxon>
        <taxon>Pseudomonadati</taxon>
        <taxon>Pseudomonadota</taxon>
        <taxon>Gammaproteobacteria</taxon>
        <taxon>Enterobacterales</taxon>
        <taxon>Enterobacteriaceae</taxon>
        <taxon>Cedecea</taxon>
    </lineage>
</organism>
<dbReference type="AlphaFoldDB" id="A0A2X3L4Z3"/>
<proteinExistence type="predicted"/>
<reference evidence="2 3" key="1">
    <citation type="submission" date="2018-06" db="EMBL/GenBank/DDBJ databases">
        <authorList>
            <consortium name="Pathogen Informatics"/>
            <person name="Doyle S."/>
        </authorList>
    </citation>
    <scope>NUCLEOTIDE SEQUENCE [LARGE SCALE GENOMIC DNA]</scope>
    <source>
        <strain evidence="2 3">NCTC12120</strain>
    </source>
</reference>
<dbReference type="Gene3D" id="3.40.630.30">
    <property type="match status" value="1"/>
</dbReference>
<dbReference type="InterPro" id="IPR016181">
    <property type="entry name" value="Acyl_CoA_acyltransferase"/>
</dbReference>
<sequence>MYKTERLLLRPWRDDDAAPFAEMNADPEVMRYFLQPPDGGRKPKLPRDIPSASGGKRLWFLGG</sequence>
<evidence type="ECO:0000313" key="3">
    <source>
        <dbReference type="Proteomes" id="UP000251197"/>
    </source>
</evidence>
<dbReference type="SUPFAM" id="SSF55729">
    <property type="entry name" value="Acyl-CoA N-acyltransferases (Nat)"/>
    <property type="match status" value="1"/>
</dbReference>